<comment type="function">
    <text evidence="11 13">F(1)F(0) ATP synthase produces ATP from ADP in the presence of a proton or sodium gradient. F-type ATPases consist of two structural domains, F(1) containing the extramembraneous catalytic core and F(0) containing the membrane proton channel, linked together by a central stalk and a peripheral stalk. During catalysis, ATP synthesis in the catalytic domain of F(1) is coupled via a rotary mechanism of the central stalk subunits to proton translocation.</text>
</comment>
<name>E6LH32_ENTI1</name>
<dbReference type="InterPro" id="IPR028987">
    <property type="entry name" value="ATP_synth_B-like_membr_sf"/>
</dbReference>
<keyword evidence="6 13" id="KW-0375">Hydrogen ion transport</keyword>
<dbReference type="InterPro" id="IPR005864">
    <property type="entry name" value="ATP_synth_F0_bsu_bac"/>
</dbReference>
<evidence type="ECO:0000256" key="10">
    <source>
        <dbReference type="ARBA" id="ARBA00023310"/>
    </source>
</evidence>
<dbReference type="HAMAP" id="MF_01398">
    <property type="entry name" value="ATP_synth_b_bprime"/>
    <property type="match status" value="1"/>
</dbReference>
<comment type="subunit">
    <text evidence="13">F-type ATPases have 2 components, F(1) - the catalytic core - and F(0) - the membrane proton channel. F(1) has five subunits: alpha(3), beta(3), gamma(1), delta(1), epsilon(1). F(0) has three main subunits: a(1), b(2) and c(10-14). The alpha and beta chains form an alternating ring which encloses part of the gamma chain. F(1) is attached to F(0) by a central stalk formed by the gamma and epsilon chains, while a peripheral stalk is formed by the delta and b chains.</text>
</comment>
<keyword evidence="16" id="KW-1185">Reference proteome</keyword>
<dbReference type="HOGENOM" id="CLU_079215_4_2_9"/>
<dbReference type="GO" id="GO:0012505">
    <property type="term" value="C:endomembrane system"/>
    <property type="evidence" value="ECO:0007669"/>
    <property type="project" value="UniProtKB-SubCell"/>
</dbReference>
<evidence type="ECO:0000256" key="13">
    <source>
        <dbReference type="HAMAP-Rule" id="MF_01398"/>
    </source>
</evidence>
<protein>
    <recommendedName>
        <fullName evidence="13">ATP synthase subunit b</fullName>
    </recommendedName>
    <alternativeName>
        <fullName evidence="13">ATP synthase F(0) sector subunit b</fullName>
    </alternativeName>
    <alternativeName>
        <fullName evidence="13">ATPase subunit I</fullName>
    </alternativeName>
    <alternativeName>
        <fullName evidence="13">F-type ATPase subunit b</fullName>
        <shortName evidence="13">F-ATPase subunit b</shortName>
    </alternativeName>
</protein>
<dbReference type="GO" id="GO:0045259">
    <property type="term" value="C:proton-transporting ATP synthase complex"/>
    <property type="evidence" value="ECO:0007669"/>
    <property type="project" value="UniProtKB-KW"/>
</dbReference>
<accession>E6LH32</accession>
<evidence type="ECO:0000256" key="6">
    <source>
        <dbReference type="ARBA" id="ARBA00022781"/>
    </source>
</evidence>
<dbReference type="GO" id="GO:0046961">
    <property type="term" value="F:proton-transporting ATPase activity, rotational mechanism"/>
    <property type="evidence" value="ECO:0007669"/>
    <property type="project" value="TreeGrafter"/>
</dbReference>
<dbReference type="PATRIC" id="fig|888064.11.peg.126"/>
<evidence type="ECO:0000313" key="16">
    <source>
        <dbReference type="Proteomes" id="UP000010296"/>
    </source>
</evidence>
<proteinExistence type="inferred from homology"/>
<evidence type="ECO:0000256" key="1">
    <source>
        <dbReference type="ARBA" id="ARBA00005513"/>
    </source>
</evidence>
<keyword evidence="2 13" id="KW-0813">Transport</keyword>
<feature type="transmembrane region" description="Helical" evidence="13">
    <location>
        <begin position="20"/>
        <end position="41"/>
    </location>
</feature>
<keyword evidence="7 13" id="KW-1133">Transmembrane helix</keyword>
<evidence type="ECO:0000256" key="5">
    <source>
        <dbReference type="ARBA" id="ARBA00022692"/>
    </source>
</evidence>
<evidence type="ECO:0000256" key="14">
    <source>
        <dbReference type="RuleBase" id="RU003848"/>
    </source>
</evidence>
<dbReference type="SUPFAM" id="SSF81573">
    <property type="entry name" value="F1F0 ATP synthase subunit B, membrane domain"/>
    <property type="match status" value="1"/>
</dbReference>
<dbReference type="NCBIfam" id="TIGR01144">
    <property type="entry name" value="ATP_synt_b"/>
    <property type="match status" value="1"/>
</dbReference>
<dbReference type="InterPro" id="IPR002146">
    <property type="entry name" value="ATP_synth_b/b'su_bac/chlpt"/>
</dbReference>
<dbReference type="PANTHER" id="PTHR33445:SF1">
    <property type="entry name" value="ATP SYNTHASE SUBUNIT B"/>
    <property type="match status" value="1"/>
</dbReference>
<keyword evidence="9 13" id="KW-0472">Membrane</keyword>
<reference evidence="15 16" key="1">
    <citation type="submission" date="2010-12" db="EMBL/GenBank/DDBJ databases">
        <authorList>
            <person name="Muzny D."/>
            <person name="Qin X."/>
            <person name="Deng J."/>
            <person name="Jiang H."/>
            <person name="Liu Y."/>
            <person name="Qu J."/>
            <person name="Song X.-Z."/>
            <person name="Zhang L."/>
            <person name="Thornton R."/>
            <person name="Coyle M."/>
            <person name="Francisco L."/>
            <person name="Jackson L."/>
            <person name="Javaid M."/>
            <person name="Korchina V."/>
            <person name="Kovar C."/>
            <person name="Mata R."/>
            <person name="Mathew T."/>
            <person name="Ngo R."/>
            <person name="Nguyen L."/>
            <person name="Nguyen N."/>
            <person name="Okwuonu G."/>
            <person name="Ongeri F."/>
            <person name="Pham C."/>
            <person name="Simmons D."/>
            <person name="Wilczek-Boney K."/>
            <person name="Hale W."/>
            <person name="Jakkamsetti A."/>
            <person name="Pham P."/>
            <person name="Ruth R."/>
            <person name="San Lucas F."/>
            <person name="Warren J."/>
            <person name="Zhang J."/>
            <person name="Zhao Z."/>
            <person name="Zhou C."/>
            <person name="Zhu D."/>
            <person name="Lee S."/>
            <person name="Bess C."/>
            <person name="Blankenburg K."/>
            <person name="Forbes L."/>
            <person name="Fu Q."/>
            <person name="Gubbala S."/>
            <person name="Hirani K."/>
            <person name="Jayaseelan J.C."/>
            <person name="Lara F."/>
            <person name="Munidasa M."/>
            <person name="Palculict T."/>
            <person name="Patil S."/>
            <person name="Pu L.-L."/>
            <person name="Saada N."/>
            <person name="Tang L."/>
            <person name="Weissenberger G."/>
            <person name="Zhu Y."/>
            <person name="Hemphill L."/>
            <person name="Shang Y."/>
            <person name="Youmans B."/>
            <person name="Ayvaz T."/>
            <person name="Ross M."/>
            <person name="Santibanez J."/>
            <person name="Aqrawi P."/>
            <person name="Gross S."/>
            <person name="Joshi V."/>
            <person name="Fowler G."/>
            <person name="Nazareth L."/>
            <person name="Reid J."/>
            <person name="Worley K."/>
            <person name="Petrosino J."/>
            <person name="Highlander S."/>
            <person name="Gibbs R."/>
        </authorList>
    </citation>
    <scope>NUCLEOTIDE SEQUENCE [LARGE SCALE GENOMIC DNA]</scope>
    <source>
        <strain evidence="16">DSM 15952 / CCUG 50447 / LMG 22039 / TP 1.5</strain>
    </source>
</reference>
<dbReference type="Pfam" id="PF00430">
    <property type="entry name" value="ATP-synt_B"/>
    <property type="match status" value="1"/>
</dbReference>
<evidence type="ECO:0000256" key="7">
    <source>
        <dbReference type="ARBA" id="ARBA00022989"/>
    </source>
</evidence>
<dbReference type="STRING" id="888064.HMPREF9088_1672"/>
<dbReference type="GO" id="GO:0005886">
    <property type="term" value="C:plasma membrane"/>
    <property type="evidence" value="ECO:0007669"/>
    <property type="project" value="UniProtKB-SubCell"/>
</dbReference>
<comment type="subcellular location">
    <subcellularLocation>
        <location evidence="13">Cell membrane</location>
        <topology evidence="13">Single-pass membrane protein</topology>
    </subcellularLocation>
    <subcellularLocation>
        <location evidence="12">Endomembrane system</location>
        <topology evidence="12">Single-pass membrane protein</topology>
    </subcellularLocation>
</comment>
<evidence type="ECO:0000256" key="2">
    <source>
        <dbReference type="ARBA" id="ARBA00022448"/>
    </source>
</evidence>
<evidence type="ECO:0000256" key="11">
    <source>
        <dbReference type="ARBA" id="ARBA00025198"/>
    </source>
</evidence>
<dbReference type="GO" id="GO:0046933">
    <property type="term" value="F:proton-transporting ATP synthase activity, rotational mechanism"/>
    <property type="evidence" value="ECO:0007669"/>
    <property type="project" value="UniProtKB-UniRule"/>
</dbReference>
<sequence length="173" mass="18977">MLNHLVIAAAVKNTTWGNMIVVSGAMLILLLLLKHFAWGSISEMLKKREEKIANDIDSAEQSRIKAAALEKERQDQLMNSRSEAASIIQNAKDIGEVTRQAIVTDAKEEASRLKAKAKSDISIEKDAAFLEVKNEVASLSLQIAEKILGKELSPEAHESLINEYIEGLGSHEA</sequence>
<dbReference type="eggNOG" id="COG0711">
    <property type="taxonomic scope" value="Bacteria"/>
</dbReference>
<evidence type="ECO:0000256" key="8">
    <source>
        <dbReference type="ARBA" id="ARBA00023065"/>
    </source>
</evidence>
<dbReference type="OrthoDB" id="282095at2"/>
<dbReference type="RefSeq" id="WP_007208685.1">
    <property type="nucleotide sequence ID" value="NZ_GL622241.1"/>
</dbReference>
<evidence type="ECO:0000256" key="9">
    <source>
        <dbReference type="ARBA" id="ARBA00023136"/>
    </source>
</evidence>
<dbReference type="GO" id="GO:0016787">
    <property type="term" value="F:hydrolase activity"/>
    <property type="evidence" value="ECO:0007669"/>
    <property type="project" value="UniProtKB-KW"/>
</dbReference>
<evidence type="ECO:0000313" key="15">
    <source>
        <dbReference type="EMBL" id="EFU73556.1"/>
    </source>
</evidence>
<dbReference type="GeneID" id="302705356"/>
<dbReference type="PANTHER" id="PTHR33445">
    <property type="entry name" value="ATP SYNTHASE SUBUNIT B', CHLOROPLASTIC"/>
    <property type="match status" value="1"/>
</dbReference>
<keyword evidence="4 13" id="KW-0138">CF(0)</keyword>
<evidence type="ECO:0000256" key="4">
    <source>
        <dbReference type="ARBA" id="ARBA00022547"/>
    </source>
</evidence>
<dbReference type="Proteomes" id="UP000010296">
    <property type="component" value="Unassembled WGS sequence"/>
</dbReference>
<keyword evidence="5 13" id="KW-0812">Transmembrane</keyword>
<dbReference type="CDD" id="cd06503">
    <property type="entry name" value="ATP-synt_Fo_b"/>
    <property type="match status" value="1"/>
</dbReference>
<keyword evidence="15" id="KW-0378">Hydrolase</keyword>
<evidence type="ECO:0000256" key="3">
    <source>
        <dbReference type="ARBA" id="ARBA00022475"/>
    </source>
</evidence>
<keyword evidence="10 13" id="KW-0066">ATP synthesis</keyword>
<organism evidence="15 16">
    <name type="scientific">Enterococcus italicus (strain DSM 15952 / CCUG 50447 / LMG 22039 / TP 1.5)</name>
    <dbReference type="NCBI Taxonomy" id="888064"/>
    <lineage>
        <taxon>Bacteria</taxon>
        <taxon>Bacillati</taxon>
        <taxon>Bacillota</taxon>
        <taxon>Bacilli</taxon>
        <taxon>Lactobacillales</taxon>
        <taxon>Enterococcaceae</taxon>
        <taxon>Enterococcus</taxon>
    </lineage>
</organism>
<comment type="similarity">
    <text evidence="1 13 14">Belongs to the ATPase B chain family.</text>
</comment>
<dbReference type="InterPro" id="IPR050059">
    <property type="entry name" value="ATP_synthase_B_chain"/>
</dbReference>
<keyword evidence="8 13" id="KW-0406">Ion transport</keyword>
<keyword evidence="3 13" id="KW-1003">Cell membrane</keyword>
<gene>
    <name evidence="13 15" type="primary">atpF</name>
    <name evidence="15" type="ORF">HMPREF9088_1672</name>
</gene>
<dbReference type="EMBL" id="AEPV01000066">
    <property type="protein sequence ID" value="EFU73556.1"/>
    <property type="molecule type" value="Genomic_DNA"/>
</dbReference>
<evidence type="ECO:0000256" key="12">
    <source>
        <dbReference type="ARBA" id="ARBA00037847"/>
    </source>
</evidence>
<dbReference type="AlphaFoldDB" id="E6LH32"/>
<comment type="caution">
    <text evidence="15">The sequence shown here is derived from an EMBL/GenBank/DDBJ whole genome shotgun (WGS) entry which is preliminary data.</text>
</comment>
<comment type="function">
    <text evidence="13">Component of the F(0) channel, it forms part of the peripheral stalk, linking F(1) to F(0).</text>
</comment>